<dbReference type="FunFam" id="3.40.50.10130:FF:000005">
    <property type="entry name" value="crossover junction endonuclease MUS81 isoform X1"/>
    <property type="match status" value="1"/>
</dbReference>
<keyword evidence="11 16" id="KW-0233">DNA recombination</keyword>
<feature type="compositionally biased region" description="Basic and acidic residues" evidence="17">
    <location>
        <begin position="687"/>
        <end position="706"/>
    </location>
</feature>
<sequence length="754" mass="83528">MPPKRPSCANPIFYKILIELRDAEEIDTPRYMAYNKAARSLKAHPEVLATADDAQKLVSIGPKIVGELKKRTGGGSGATGSSSSGSAQRKSAGTSKSSVDRPRKSSSTASIPPSVAPAPRPAPTHAPASQPAALDDHNSDTFQFCYLTLDNDNETRVRERAQAHVEIDLPSGPGLLIEYPRSCQHPILKVLDASGPRPNRMVGYLPMDIADVYYPSSTLPLTWTSQSVNATTATVEKPVGIKRAATTSDLLAEENDKMRKKQKSGGLDPSRQVSYAGTWTVSSSGSVVSGQGGPARGVIQRSQTMPNSMLPPPSVLQRSSSGSALSSQGVPAGGVIQRSQPMPNSMLPPPPPSISQRTQSTQPIASSSQIPLQRTESVPKGTQNKRNRPRMSQPIPRMEIDIEDPYASTDPVVFDNFVPKIIKSSDYEIVLLLDNREVKSGVDRSGMLNGLLGLGIPAEQRPLGVGDVCWIAKRIHSSGEPEYDEIVLDCVLERKRLDDLVDSVKDGRFHEQKYRLHGSAITNVYYLVEQYKIMDPGVSKEHSEEDKTTYQKSIATCISQTSIIDRFKVRQTSSIKDTIKYYATLHQAVKSKYKDQNLYVIPSHMVKRHSYLKFQKTLRREQPDRSYLLSYKTFSTLNSKSGFVTVRESFARMLLCIPNMSPEKAGFIIERHPTFASLYDACRQAERRQREDDEDERIGQMRSEAKPRKKKDIFVAAEFLQDYGGNSRRRIGPALSRDVYTQIMHEGDEYPERG</sequence>
<keyword evidence="20" id="KW-1185">Reference proteome</keyword>
<keyword evidence="10 16" id="KW-0460">Magnesium</keyword>
<comment type="subcellular location">
    <subcellularLocation>
        <location evidence="2 16">Nucleus</location>
    </subcellularLocation>
</comment>
<dbReference type="InterPro" id="IPR027421">
    <property type="entry name" value="DNA_pol_lamdba_lyase_dom_sf"/>
</dbReference>
<evidence type="ECO:0000256" key="15">
    <source>
        <dbReference type="ARBA" id="ARBA00058015"/>
    </source>
</evidence>
<evidence type="ECO:0000256" key="5">
    <source>
        <dbReference type="ARBA" id="ARBA00022722"/>
    </source>
</evidence>
<dbReference type="InterPro" id="IPR047416">
    <property type="entry name" value="XPF_nuclease_Mus81"/>
</dbReference>
<dbReference type="SUPFAM" id="SSF52980">
    <property type="entry name" value="Restriction endonuclease-like"/>
    <property type="match status" value="1"/>
</dbReference>
<feature type="compositionally biased region" description="Low complexity" evidence="17">
    <location>
        <begin position="354"/>
        <end position="364"/>
    </location>
</feature>
<dbReference type="Pfam" id="PF02732">
    <property type="entry name" value="ERCC4"/>
    <property type="match status" value="1"/>
</dbReference>
<comment type="caution">
    <text evidence="19">The sequence shown here is derived from an EMBL/GenBank/DDBJ whole genome shotgun (WGS) entry which is preliminary data.</text>
</comment>
<dbReference type="GO" id="GO:0000727">
    <property type="term" value="P:double-strand break repair via break-induced replication"/>
    <property type="evidence" value="ECO:0007669"/>
    <property type="project" value="UniProtKB-UniRule"/>
</dbReference>
<protein>
    <recommendedName>
        <fullName evidence="4 16">Crossover junction endonuclease MUS81</fullName>
        <ecNumber evidence="16">3.1.22.-</ecNumber>
    </recommendedName>
</protein>
<evidence type="ECO:0000313" key="20">
    <source>
        <dbReference type="Proteomes" id="UP000772434"/>
    </source>
</evidence>
<gene>
    <name evidence="19" type="ORF">BDP27DRAFT_777752</name>
</gene>
<dbReference type="SMART" id="SM00891">
    <property type="entry name" value="ERCC4"/>
    <property type="match status" value="1"/>
</dbReference>
<evidence type="ECO:0000256" key="1">
    <source>
        <dbReference type="ARBA" id="ARBA00001946"/>
    </source>
</evidence>
<dbReference type="GO" id="GO:0000712">
    <property type="term" value="P:resolution of meiotic recombination intermediates"/>
    <property type="evidence" value="ECO:0007669"/>
    <property type="project" value="TreeGrafter"/>
</dbReference>
<dbReference type="Proteomes" id="UP000772434">
    <property type="component" value="Unassembled WGS sequence"/>
</dbReference>
<keyword evidence="8 16" id="KW-0227">DNA damage</keyword>
<dbReference type="PANTHER" id="PTHR13451:SF0">
    <property type="entry name" value="CROSSOVER JUNCTION ENDONUCLEASE MUS81"/>
    <property type="match status" value="1"/>
</dbReference>
<dbReference type="Gene3D" id="1.10.150.670">
    <property type="entry name" value="Crossover junction endonuclease EME1, DNA-binding domain"/>
    <property type="match status" value="1"/>
</dbReference>
<dbReference type="Pfam" id="PF14716">
    <property type="entry name" value="HHH_8"/>
    <property type="match status" value="1"/>
</dbReference>
<evidence type="ECO:0000256" key="9">
    <source>
        <dbReference type="ARBA" id="ARBA00022801"/>
    </source>
</evidence>
<comment type="cofactor">
    <cofactor evidence="1 16">
        <name>Mg(2+)</name>
        <dbReference type="ChEBI" id="CHEBI:18420"/>
    </cofactor>
</comment>
<feature type="compositionally biased region" description="Polar residues" evidence="17">
    <location>
        <begin position="88"/>
        <end position="97"/>
    </location>
</feature>
<evidence type="ECO:0000313" key="19">
    <source>
        <dbReference type="EMBL" id="KAF9068734.1"/>
    </source>
</evidence>
<evidence type="ECO:0000256" key="10">
    <source>
        <dbReference type="ARBA" id="ARBA00022842"/>
    </source>
</evidence>
<dbReference type="CDD" id="cd20074">
    <property type="entry name" value="XPF_nuclease_Mus81"/>
    <property type="match status" value="1"/>
</dbReference>
<evidence type="ECO:0000256" key="6">
    <source>
        <dbReference type="ARBA" id="ARBA00022723"/>
    </source>
</evidence>
<comment type="similarity">
    <text evidence="3 16">Belongs to the XPF family.</text>
</comment>
<dbReference type="GO" id="GO:0006308">
    <property type="term" value="P:DNA catabolic process"/>
    <property type="evidence" value="ECO:0007669"/>
    <property type="project" value="UniProtKB-UniRule"/>
</dbReference>
<evidence type="ECO:0000256" key="7">
    <source>
        <dbReference type="ARBA" id="ARBA00022759"/>
    </source>
</evidence>
<keyword evidence="13 16" id="KW-0539">Nucleus</keyword>
<dbReference type="Gene3D" id="1.10.150.110">
    <property type="entry name" value="DNA polymerase beta, N-terminal domain-like"/>
    <property type="match status" value="1"/>
</dbReference>
<evidence type="ECO:0000256" key="13">
    <source>
        <dbReference type="ARBA" id="ARBA00023242"/>
    </source>
</evidence>
<keyword evidence="5 16" id="KW-0540">Nuclease</keyword>
<keyword evidence="6 16" id="KW-0479">Metal-binding</keyword>
<dbReference type="SUPFAM" id="SSF47802">
    <property type="entry name" value="DNA polymerase beta, N-terminal domain-like"/>
    <property type="match status" value="1"/>
</dbReference>
<keyword evidence="7 16" id="KW-0255">Endonuclease</keyword>
<dbReference type="InterPro" id="IPR010996">
    <property type="entry name" value="HHH_MUS81"/>
</dbReference>
<dbReference type="GO" id="GO:0048257">
    <property type="term" value="F:3'-flap endonuclease activity"/>
    <property type="evidence" value="ECO:0007669"/>
    <property type="project" value="TreeGrafter"/>
</dbReference>
<dbReference type="GO" id="GO:0008821">
    <property type="term" value="F:crossover junction DNA endonuclease activity"/>
    <property type="evidence" value="ECO:0007669"/>
    <property type="project" value="UniProtKB-UniRule"/>
</dbReference>
<reference evidence="19" key="1">
    <citation type="submission" date="2020-11" db="EMBL/GenBank/DDBJ databases">
        <authorList>
            <consortium name="DOE Joint Genome Institute"/>
            <person name="Ahrendt S."/>
            <person name="Riley R."/>
            <person name="Andreopoulos W."/>
            <person name="Labutti K."/>
            <person name="Pangilinan J."/>
            <person name="Ruiz-Duenas F.J."/>
            <person name="Barrasa J.M."/>
            <person name="Sanchez-Garcia M."/>
            <person name="Camarero S."/>
            <person name="Miyauchi S."/>
            <person name="Serrano A."/>
            <person name="Linde D."/>
            <person name="Babiker R."/>
            <person name="Drula E."/>
            <person name="Ayuso-Fernandez I."/>
            <person name="Pacheco R."/>
            <person name="Padilla G."/>
            <person name="Ferreira P."/>
            <person name="Barriuso J."/>
            <person name="Kellner H."/>
            <person name="Castanera R."/>
            <person name="Alfaro M."/>
            <person name="Ramirez L."/>
            <person name="Pisabarro A.G."/>
            <person name="Kuo A."/>
            <person name="Tritt A."/>
            <person name="Lipzen A."/>
            <person name="He G."/>
            <person name="Yan M."/>
            <person name="Ng V."/>
            <person name="Cullen D."/>
            <person name="Martin F."/>
            <person name="Rosso M.-N."/>
            <person name="Henrissat B."/>
            <person name="Hibbett D."/>
            <person name="Martinez A.T."/>
            <person name="Grigoriev I.V."/>
        </authorList>
    </citation>
    <scope>NUCLEOTIDE SEQUENCE</scope>
    <source>
        <strain evidence="19">AH 40177</strain>
    </source>
</reference>
<keyword evidence="9 16" id="KW-0378">Hydrolase</keyword>
<evidence type="ECO:0000256" key="11">
    <source>
        <dbReference type="ARBA" id="ARBA00023172"/>
    </source>
</evidence>
<dbReference type="Gene3D" id="3.40.50.10130">
    <property type="match status" value="1"/>
</dbReference>
<evidence type="ECO:0000256" key="14">
    <source>
        <dbReference type="ARBA" id="ARBA00023254"/>
    </source>
</evidence>
<organism evidence="19 20">
    <name type="scientific">Rhodocollybia butyracea</name>
    <dbReference type="NCBI Taxonomy" id="206335"/>
    <lineage>
        <taxon>Eukaryota</taxon>
        <taxon>Fungi</taxon>
        <taxon>Dikarya</taxon>
        <taxon>Basidiomycota</taxon>
        <taxon>Agaricomycotina</taxon>
        <taxon>Agaricomycetes</taxon>
        <taxon>Agaricomycetidae</taxon>
        <taxon>Agaricales</taxon>
        <taxon>Marasmiineae</taxon>
        <taxon>Omphalotaceae</taxon>
        <taxon>Rhodocollybia</taxon>
    </lineage>
</organism>
<feature type="region of interest" description="Disordered" evidence="17">
    <location>
        <begin position="282"/>
        <end position="394"/>
    </location>
</feature>
<dbReference type="OrthoDB" id="5963188at2759"/>
<keyword evidence="12 16" id="KW-0234">DNA repair</keyword>
<accession>A0A9P5U7E9</accession>
<keyword evidence="14" id="KW-0469">Meiosis</keyword>
<feature type="compositionally biased region" description="Polar residues" evidence="17">
    <location>
        <begin position="365"/>
        <end position="382"/>
    </location>
</feature>
<feature type="domain" description="ERCC4" evidence="18">
    <location>
        <begin position="430"/>
        <end position="532"/>
    </location>
</feature>
<name>A0A9P5U7E9_9AGAR</name>
<dbReference type="PANTHER" id="PTHR13451">
    <property type="entry name" value="CLASS II CROSSOVER JUNCTION ENDONUCLEASE MUS81"/>
    <property type="match status" value="1"/>
</dbReference>
<dbReference type="EC" id="3.1.22.-" evidence="16"/>
<dbReference type="InterPro" id="IPR006166">
    <property type="entry name" value="ERCC4_domain"/>
</dbReference>
<feature type="region of interest" description="Disordered" evidence="17">
    <location>
        <begin position="687"/>
        <end position="709"/>
    </location>
</feature>
<feature type="region of interest" description="Disordered" evidence="17">
    <location>
        <begin position="67"/>
        <end position="135"/>
    </location>
</feature>
<evidence type="ECO:0000256" key="3">
    <source>
        <dbReference type="ARBA" id="ARBA00010015"/>
    </source>
</evidence>
<evidence type="ECO:0000256" key="4">
    <source>
        <dbReference type="ARBA" id="ARBA00017114"/>
    </source>
</evidence>
<dbReference type="InterPro" id="IPR033309">
    <property type="entry name" value="Mus81"/>
</dbReference>
<feature type="compositionally biased region" description="Low complexity" evidence="17">
    <location>
        <begin position="315"/>
        <end position="330"/>
    </location>
</feature>
<evidence type="ECO:0000256" key="16">
    <source>
        <dbReference type="RuleBase" id="RU369042"/>
    </source>
</evidence>
<evidence type="ECO:0000256" key="12">
    <source>
        <dbReference type="ARBA" id="ARBA00023204"/>
    </source>
</evidence>
<feature type="compositionally biased region" description="Pro residues" evidence="17">
    <location>
        <begin position="114"/>
        <end position="124"/>
    </location>
</feature>
<dbReference type="InterPro" id="IPR011335">
    <property type="entry name" value="Restrct_endonuc-II-like"/>
</dbReference>
<comment type="function">
    <text evidence="15 16">Interacts with EME1 to form a DNA structure-specific endonuclease with substrate preference for branched DNA structures with a 5'-end at the branch nick. Typical substrates include 3'-flap structures, D-loops, replication forks and nicked Holliday junctions. May be required in mitosis for the processing of stalled or collapsed replication fork intermediates. May be required in meiosis for the repair of meiosis-specific double strand breaks subsequent to single-end invasion (SEI).</text>
</comment>
<dbReference type="AlphaFoldDB" id="A0A9P5U7E9"/>
<evidence type="ECO:0000256" key="8">
    <source>
        <dbReference type="ARBA" id="ARBA00022763"/>
    </source>
</evidence>
<proteinExistence type="inferred from homology"/>
<evidence type="ECO:0000256" key="2">
    <source>
        <dbReference type="ARBA" id="ARBA00004123"/>
    </source>
</evidence>
<dbReference type="GO" id="GO:0031573">
    <property type="term" value="P:mitotic intra-S DNA damage checkpoint signaling"/>
    <property type="evidence" value="ECO:0007669"/>
    <property type="project" value="TreeGrafter"/>
</dbReference>
<dbReference type="InterPro" id="IPR042530">
    <property type="entry name" value="EME1/EME2_C"/>
</dbReference>
<comment type="subunit">
    <text evidence="16">Interacts with EME1.</text>
</comment>
<evidence type="ECO:0000259" key="18">
    <source>
        <dbReference type="SMART" id="SM00891"/>
    </source>
</evidence>
<dbReference type="GO" id="GO:0048476">
    <property type="term" value="C:Holliday junction resolvase complex"/>
    <property type="evidence" value="ECO:0007669"/>
    <property type="project" value="UniProtKB-UniRule"/>
</dbReference>
<dbReference type="GO" id="GO:0046872">
    <property type="term" value="F:metal ion binding"/>
    <property type="evidence" value="ECO:0007669"/>
    <property type="project" value="UniProtKB-UniRule"/>
</dbReference>
<dbReference type="EMBL" id="JADNRY010000058">
    <property type="protein sequence ID" value="KAF9068734.1"/>
    <property type="molecule type" value="Genomic_DNA"/>
</dbReference>
<dbReference type="GO" id="GO:0005634">
    <property type="term" value="C:nucleus"/>
    <property type="evidence" value="ECO:0007669"/>
    <property type="project" value="UniProtKB-SubCell"/>
</dbReference>
<dbReference type="GO" id="GO:0003677">
    <property type="term" value="F:DNA binding"/>
    <property type="evidence" value="ECO:0007669"/>
    <property type="project" value="UniProtKB-UniRule"/>
</dbReference>
<evidence type="ECO:0000256" key="17">
    <source>
        <dbReference type="SAM" id="MobiDB-lite"/>
    </source>
</evidence>